<dbReference type="InterPro" id="IPR036397">
    <property type="entry name" value="RNaseH_sf"/>
</dbReference>
<dbReference type="Gene3D" id="3.10.10.10">
    <property type="entry name" value="HIV Type 1 Reverse Transcriptase, subunit A, domain 1"/>
    <property type="match status" value="1"/>
</dbReference>
<dbReference type="InterPro" id="IPR041588">
    <property type="entry name" value="Integrase_H2C2"/>
</dbReference>
<evidence type="ECO:0000256" key="7">
    <source>
        <dbReference type="ARBA" id="ARBA00022759"/>
    </source>
</evidence>
<keyword evidence="6" id="KW-0540">Nuclease</keyword>
<dbReference type="Pfam" id="PF00078">
    <property type="entry name" value="RVT_1"/>
    <property type="match status" value="1"/>
</dbReference>
<dbReference type="SUPFAM" id="SSF53098">
    <property type="entry name" value="Ribonuclease H-like"/>
    <property type="match status" value="1"/>
</dbReference>
<dbReference type="EC" id="2.7.7.49" evidence="3"/>
<dbReference type="Pfam" id="PF00665">
    <property type="entry name" value="rve"/>
    <property type="match status" value="1"/>
</dbReference>
<dbReference type="GO" id="GO:0004523">
    <property type="term" value="F:RNA-DNA hybrid ribonuclease activity"/>
    <property type="evidence" value="ECO:0007669"/>
    <property type="project" value="UniProtKB-EC"/>
</dbReference>
<dbReference type="Proteomes" id="UP001591681">
    <property type="component" value="Unassembled WGS sequence"/>
</dbReference>
<dbReference type="CDD" id="cd00303">
    <property type="entry name" value="retropepsin_like"/>
    <property type="match status" value="1"/>
</dbReference>
<dbReference type="InterPro" id="IPR038269">
    <property type="entry name" value="SCAN_sf"/>
</dbReference>
<dbReference type="Pfam" id="PF22938">
    <property type="entry name" value="Integrase_p58_C"/>
    <property type="match status" value="1"/>
</dbReference>
<evidence type="ECO:0000256" key="5">
    <source>
        <dbReference type="ARBA" id="ARBA00022695"/>
    </source>
</evidence>
<feature type="region of interest" description="Disordered" evidence="12">
    <location>
        <begin position="1"/>
        <end position="28"/>
    </location>
</feature>
<dbReference type="PROSITE" id="PS50158">
    <property type="entry name" value="ZF_CCHC"/>
    <property type="match status" value="1"/>
</dbReference>
<evidence type="ECO:0000256" key="8">
    <source>
        <dbReference type="ARBA" id="ARBA00022801"/>
    </source>
</evidence>
<dbReference type="GO" id="GO:0003964">
    <property type="term" value="F:RNA-directed DNA polymerase activity"/>
    <property type="evidence" value="ECO:0007669"/>
    <property type="project" value="UniProtKB-KW"/>
</dbReference>
<evidence type="ECO:0000256" key="2">
    <source>
        <dbReference type="ARBA" id="ARBA00012180"/>
    </source>
</evidence>
<dbReference type="InterPro" id="IPR043128">
    <property type="entry name" value="Rev_trsase/Diguanyl_cyclase"/>
</dbReference>
<dbReference type="Pfam" id="PF17921">
    <property type="entry name" value="Integrase_H2C2"/>
    <property type="match status" value="1"/>
</dbReference>
<dbReference type="Pfam" id="PF17917">
    <property type="entry name" value="RT_RNaseH"/>
    <property type="match status" value="1"/>
</dbReference>
<dbReference type="Pfam" id="PF02023">
    <property type="entry name" value="SCAN"/>
    <property type="match status" value="1"/>
</dbReference>
<feature type="region of interest" description="Disordered" evidence="12">
    <location>
        <begin position="490"/>
        <end position="519"/>
    </location>
</feature>
<reference evidence="18 19" key="1">
    <citation type="submission" date="2024-09" db="EMBL/GenBank/DDBJ databases">
        <title>A chromosome-level genome assembly of Gray's grenadier anchovy, Coilia grayii.</title>
        <authorList>
            <person name="Fu Z."/>
        </authorList>
    </citation>
    <scope>NUCLEOTIDE SEQUENCE [LARGE SCALE GENOMIC DNA]</scope>
    <source>
        <strain evidence="18">G4</strain>
        <tissue evidence="18">Muscle</tissue>
    </source>
</reference>
<accession>A0ABD1J4S3</accession>
<keyword evidence="11" id="KW-0863">Zinc-finger</keyword>
<dbReference type="FunFam" id="3.30.420.10:FF:000032">
    <property type="entry name" value="Retrovirus-related Pol polyprotein from transposon 297-like Protein"/>
    <property type="match status" value="1"/>
</dbReference>
<dbReference type="InterPro" id="IPR050951">
    <property type="entry name" value="Retrovirus_Pol_polyprotein"/>
</dbReference>
<dbReference type="InterPro" id="IPR012337">
    <property type="entry name" value="RNaseH-like_sf"/>
</dbReference>
<evidence type="ECO:0000256" key="12">
    <source>
        <dbReference type="SAM" id="MobiDB-lite"/>
    </source>
</evidence>
<dbReference type="InterPro" id="IPR021109">
    <property type="entry name" value="Peptidase_aspartic_dom_sf"/>
</dbReference>
<dbReference type="Gene3D" id="4.10.60.10">
    <property type="entry name" value="Zinc finger, CCHC-type"/>
    <property type="match status" value="1"/>
</dbReference>
<keyword evidence="7" id="KW-0255">Endonuclease</keyword>
<evidence type="ECO:0000256" key="4">
    <source>
        <dbReference type="ARBA" id="ARBA00022679"/>
    </source>
</evidence>
<dbReference type="InterPro" id="IPR001878">
    <property type="entry name" value="Znf_CCHC"/>
</dbReference>
<keyword evidence="11" id="KW-0479">Metal-binding</keyword>
<dbReference type="FunFam" id="3.10.20.370:FF:000001">
    <property type="entry name" value="Retrovirus-related Pol polyprotein from transposon 17.6-like protein"/>
    <property type="match status" value="1"/>
</dbReference>
<evidence type="ECO:0000259" key="16">
    <source>
        <dbReference type="PROSITE" id="PS50878"/>
    </source>
</evidence>
<evidence type="ECO:0000256" key="1">
    <source>
        <dbReference type="ARBA" id="ARBA00010879"/>
    </source>
</evidence>
<dbReference type="Gene3D" id="2.40.70.10">
    <property type="entry name" value="Acid Proteases"/>
    <property type="match status" value="1"/>
</dbReference>
<dbReference type="InterPro" id="IPR041373">
    <property type="entry name" value="RT_RNaseH"/>
</dbReference>
<feature type="domain" description="Integrase catalytic" evidence="17">
    <location>
        <begin position="853"/>
        <end position="1011"/>
    </location>
</feature>
<dbReference type="InterPro" id="IPR001584">
    <property type="entry name" value="Integrase_cat-core"/>
</dbReference>
<dbReference type="FunFam" id="3.30.70.270:FF:000020">
    <property type="entry name" value="Transposon Tf2-6 polyprotein-like Protein"/>
    <property type="match status" value="1"/>
</dbReference>
<dbReference type="InterPro" id="IPR054465">
    <property type="entry name" value="Integrase_p58-like_C"/>
</dbReference>
<evidence type="ECO:0000256" key="3">
    <source>
        <dbReference type="ARBA" id="ARBA00012493"/>
    </source>
</evidence>
<dbReference type="InterPro" id="IPR036875">
    <property type="entry name" value="Znf_CCHC_sf"/>
</dbReference>
<dbReference type="PROSITE" id="PS50878">
    <property type="entry name" value="RT_POL"/>
    <property type="match status" value="1"/>
</dbReference>
<dbReference type="CDD" id="cd01647">
    <property type="entry name" value="RT_LTR"/>
    <property type="match status" value="1"/>
</dbReference>
<dbReference type="SUPFAM" id="SSF57756">
    <property type="entry name" value="Retrovirus zinc finger-like domains"/>
    <property type="match status" value="1"/>
</dbReference>
<keyword evidence="5" id="KW-0548">Nucleotidyltransferase</keyword>
<evidence type="ECO:0000313" key="18">
    <source>
        <dbReference type="EMBL" id="KAL2081535.1"/>
    </source>
</evidence>
<dbReference type="PROSITE" id="PS50804">
    <property type="entry name" value="SCAN_BOX"/>
    <property type="match status" value="1"/>
</dbReference>
<dbReference type="CDD" id="cd07936">
    <property type="entry name" value="SCAN"/>
    <property type="match status" value="1"/>
</dbReference>
<dbReference type="Gene3D" id="1.10.4020.10">
    <property type="entry name" value="DNA breaking-rejoining enzymes"/>
    <property type="match status" value="1"/>
</dbReference>
<sequence length="1636" mass="180572">MMGNKRRQQTEAAEEEEDSPQQALENSVQQLQSMFQAFLVTQQRQEQRAVEEQARQDQRWRGIVHQFSRLQEEVRQERGELSRGRGRPTLRAEQHGISLSAPVSTAVSPAHASQVEDYTELQRWASEDQGAGGAVAMPAAAAMPMSAAAGVPGPPAGRAAAAAVAAAAAQPAMVGVQAAALTAGPGAVVVPGPAAQPAMVGVQAAAAAAPAATAGPGVVVVPAGVPGPPAGRAAAAAVAAAAAQPAMVGVQAAALTAGPGAVVVTGPAAQPAMVGVQAAAAAAAPAATAGPGVVVVPGPATQAAMAGIQAPAAHFFEGMQATGWRGPKMQKYSNDEDIEHFLTTFERVATASLCPKAQWALHLVPLLTGKARAAYIAMDFAEAMDYDQVKAVILEKFEINPETYRQRFRSTQMLPDESPKELFTRLRELYEKWTRPQVHSKEEIGDMLILEQFLRMVSSDVRLWIREHNPKTSKEAVVLAESFVAARRGSRPYQNGGRDGTAAQSGKSESGWRGDGLKSPRPVNADVKCFYCGQSGHIKPKCPNRKPKTSNVSCVPNTSGGEATLDEGEAITVVRVNGKQVQALVDTGSSQTIVRGDLVAQHGTLTDGRVLIRCVHGDERSYPTAEVHLEVEKVSYLVTVALAEKLPYPVVLGRDIPDLMALVEGQSCNMAVTRAQAQKTDRDTTWELLPFADIKRKTRSQKRTEKLRGTKLTEIVPQPELDTVNLTIPADIIQAQRADKSLQPCYADLVADENGDALGPKFKLKSGILYRHGEDGEQLVLPSALRNTVMEVGHATAWAGHLGQNKTWDRIVERFYWPKMYSDVVKFCKTCAACQLTAPGRKGDRVPLVPMPVIDVPFSRVAMDIVGPLERSRKGNRYILVIADYATRYPEAFPLRNIKARQVANAFLQLVTWVGVPREVLTDQGTNFTSSLLKDVYKYLGIKGIKTTPYHPQTDGLVERFNKTLKSMLRKFVSDSGSDWDDWLPYLLFAYREVPQPSTGFSPFELLYGRQVRGPLDVLKEAWEGKEPEQKVNVLAYVLKMRDRMQSLTEMVQEKMKSAQAKQRKWYDASARERSLQPGQQVLVLLPTSESSLLAKWQGPYVVQRRAGKVTYEISTPDKKKQTQTFHINMLREWHEKDRPVDNLFARAVEEEEEAEEQYFPVQQEGVEDVILSHLSDSQQRELRACIPEGVFKGSPGKTRLVQHHIRLKSPGPVRLPCYRIPAQLLPKIKGEIDSMLNMGIIEPSTSEWSSPVVLVPKKDGSLRFCMDFRKLNSLSTVDPYPMPRIDDLIDRLGSAKYLTTLDLSKGYWQVPMSSESKPLTAFKTPFGFYQFCYMPFGLQGAPATFQRLMDRVLKGAEMYSAAYLDDVVIHSRSWKEHLVHVKEVLRRLKEAGLTVNPEKCAVAQREVQYLGYVIGGGVMKPQVGKVSAILETPVPTTKRQVRSFLGVVGWYRCFVPHFSTRAAPLIELTRKSAPNRVVWTDQCAQAFEDLRTCLTKDPILQSPDFSQPFLVQTDASAAGLGAVLLQGPPGEQKPVVFLSRKLFPREVRYSTVEKEGLAIKWALDSLKYYLMDKDFVLETDHRALQWLDKMKDTNSRVTRWYLSLQPFRFTVKYRAGPDNVVADYLSRVYEEDVHS</sequence>
<evidence type="ECO:0000313" key="19">
    <source>
        <dbReference type="Proteomes" id="UP001591681"/>
    </source>
</evidence>
<dbReference type="SMART" id="SM00343">
    <property type="entry name" value="ZnF_C2HC"/>
    <property type="match status" value="1"/>
</dbReference>
<proteinExistence type="inferred from homology"/>
<dbReference type="InterPro" id="IPR043502">
    <property type="entry name" value="DNA/RNA_pol_sf"/>
</dbReference>
<evidence type="ECO:0000256" key="10">
    <source>
        <dbReference type="ARBA" id="ARBA00039658"/>
    </source>
</evidence>
<keyword evidence="8" id="KW-0378">Hydrolase</keyword>
<protein>
    <recommendedName>
        <fullName evidence="10">Gypsy retrotransposon integrase-like protein 1</fullName>
        <ecNumber evidence="3">2.7.7.49</ecNumber>
        <ecNumber evidence="2">3.1.26.4</ecNumber>
    </recommendedName>
</protein>
<keyword evidence="9" id="KW-0695">RNA-directed DNA polymerase</keyword>
<evidence type="ECO:0000259" key="13">
    <source>
        <dbReference type="PROSITE" id="PS50158"/>
    </source>
</evidence>
<dbReference type="InterPro" id="IPR001995">
    <property type="entry name" value="Peptidase_A2_cat"/>
</dbReference>
<dbReference type="Gene3D" id="1.10.340.70">
    <property type="match status" value="1"/>
</dbReference>
<dbReference type="SUPFAM" id="SSF56672">
    <property type="entry name" value="DNA/RNA polymerases"/>
    <property type="match status" value="1"/>
</dbReference>
<dbReference type="EC" id="3.1.26.4" evidence="2"/>
<dbReference type="EMBL" id="JBHFQA010000020">
    <property type="protein sequence ID" value="KAL2081535.1"/>
    <property type="molecule type" value="Genomic_DNA"/>
</dbReference>
<evidence type="ECO:0000259" key="15">
    <source>
        <dbReference type="PROSITE" id="PS50804"/>
    </source>
</evidence>
<gene>
    <name evidence="18" type="ORF">ACEWY4_023388</name>
</gene>
<dbReference type="Gene3D" id="3.30.70.270">
    <property type="match status" value="2"/>
</dbReference>
<feature type="domain" description="CCHC-type" evidence="13">
    <location>
        <begin position="528"/>
        <end position="544"/>
    </location>
</feature>
<dbReference type="Gene3D" id="3.30.420.10">
    <property type="entry name" value="Ribonuclease H-like superfamily/Ribonuclease H"/>
    <property type="match status" value="1"/>
</dbReference>
<comment type="caution">
    <text evidence="18">The sequence shown here is derived from an EMBL/GenBank/DDBJ whole genome shotgun (WGS) entry which is preliminary data.</text>
</comment>
<name>A0ABD1J4S3_9TELE</name>
<organism evidence="18 19">
    <name type="scientific">Coilia grayii</name>
    <name type="common">Gray's grenadier anchovy</name>
    <dbReference type="NCBI Taxonomy" id="363190"/>
    <lineage>
        <taxon>Eukaryota</taxon>
        <taxon>Metazoa</taxon>
        <taxon>Chordata</taxon>
        <taxon>Craniata</taxon>
        <taxon>Vertebrata</taxon>
        <taxon>Euteleostomi</taxon>
        <taxon>Actinopterygii</taxon>
        <taxon>Neopterygii</taxon>
        <taxon>Teleostei</taxon>
        <taxon>Clupei</taxon>
        <taxon>Clupeiformes</taxon>
        <taxon>Clupeoidei</taxon>
        <taxon>Engraulidae</taxon>
        <taxon>Coilinae</taxon>
        <taxon>Coilia</taxon>
    </lineage>
</organism>
<dbReference type="SUPFAM" id="SSF47353">
    <property type="entry name" value="Retrovirus capsid dimerization domain-like"/>
    <property type="match status" value="1"/>
</dbReference>
<feature type="domain" description="Peptidase A2" evidence="14">
    <location>
        <begin position="581"/>
        <end position="656"/>
    </location>
</feature>
<comment type="similarity">
    <text evidence="1">Belongs to the beta type-B retroviral polymerase family. HERV class-II K(HML-2) pol subfamily.</text>
</comment>
<dbReference type="SUPFAM" id="SSF50630">
    <property type="entry name" value="Acid proteases"/>
    <property type="match status" value="1"/>
</dbReference>
<dbReference type="FunFam" id="1.10.340.70:FF:000001">
    <property type="entry name" value="Retrovirus-related Pol polyprotein from transposon gypsy-like Protein"/>
    <property type="match status" value="1"/>
</dbReference>
<keyword evidence="19" id="KW-1185">Reference proteome</keyword>
<evidence type="ECO:0000259" key="14">
    <source>
        <dbReference type="PROSITE" id="PS50175"/>
    </source>
</evidence>
<feature type="domain" description="Reverse transcriptase" evidence="16">
    <location>
        <begin position="1237"/>
        <end position="1415"/>
    </location>
</feature>
<evidence type="ECO:0000256" key="9">
    <source>
        <dbReference type="ARBA" id="ARBA00022918"/>
    </source>
</evidence>
<dbReference type="GO" id="GO:0008270">
    <property type="term" value="F:zinc ion binding"/>
    <property type="evidence" value="ECO:0007669"/>
    <property type="project" value="UniProtKB-KW"/>
</dbReference>
<keyword evidence="4" id="KW-0808">Transferase</keyword>
<feature type="domain" description="SCAN box" evidence="15">
    <location>
        <begin position="405"/>
        <end position="483"/>
    </location>
</feature>
<evidence type="ECO:0000259" key="17">
    <source>
        <dbReference type="PROSITE" id="PS50994"/>
    </source>
</evidence>
<dbReference type="InterPro" id="IPR000477">
    <property type="entry name" value="RT_dom"/>
</dbReference>
<dbReference type="Pfam" id="PF13975">
    <property type="entry name" value="gag-asp_proteas"/>
    <property type="match status" value="1"/>
</dbReference>
<dbReference type="PROSITE" id="PS50994">
    <property type="entry name" value="INTEGRASE"/>
    <property type="match status" value="1"/>
</dbReference>
<dbReference type="PANTHER" id="PTHR37984:SF5">
    <property type="entry name" value="PROTEIN NYNRIN-LIKE"/>
    <property type="match status" value="1"/>
</dbReference>
<dbReference type="PROSITE" id="PS50175">
    <property type="entry name" value="ASP_PROT_RETROV"/>
    <property type="match status" value="1"/>
</dbReference>
<dbReference type="InterPro" id="IPR003309">
    <property type="entry name" value="SCAN_dom"/>
</dbReference>
<dbReference type="PANTHER" id="PTHR37984">
    <property type="entry name" value="PROTEIN CBG26694"/>
    <property type="match status" value="1"/>
</dbReference>
<dbReference type="CDD" id="cd09274">
    <property type="entry name" value="RNase_HI_RT_Ty3"/>
    <property type="match status" value="1"/>
</dbReference>
<dbReference type="SMART" id="SM00431">
    <property type="entry name" value="SCAN"/>
    <property type="match status" value="1"/>
</dbReference>
<evidence type="ECO:0000256" key="11">
    <source>
        <dbReference type="PROSITE-ProRule" id="PRU00047"/>
    </source>
</evidence>
<feature type="region of interest" description="Disordered" evidence="12">
    <location>
        <begin position="75"/>
        <end position="114"/>
    </location>
</feature>
<keyword evidence="11" id="KW-0862">Zinc</keyword>
<evidence type="ECO:0000256" key="6">
    <source>
        <dbReference type="ARBA" id="ARBA00022722"/>
    </source>
</evidence>